<dbReference type="AlphaFoldDB" id="A0AAV8ZN55"/>
<keyword evidence="2" id="KW-1185">Reference proteome</keyword>
<name>A0AAV8ZN55_9CUCU</name>
<dbReference type="Proteomes" id="UP001162156">
    <property type="component" value="Unassembled WGS sequence"/>
</dbReference>
<protein>
    <submittedName>
        <fullName evidence="1">Uncharacterized protein</fullName>
    </submittedName>
</protein>
<comment type="caution">
    <text evidence="1">The sequence shown here is derived from an EMBL/GenBank/DDBJ whole genome shotgun (WGS) entry which is preliminary data.</text>
</comment>
<evidence type="ECO:0000313" key="2">
    <source>
        <dbReference type="Proteomes" id="UP001162156"/>
    </source>
</evidence>
<proteinExistence type="predicted"/>
<evidence type="ECO:0000313" key="1">
    <source>
        <dbReference type="EMBL" id="KAJ8966257.1"/>
    </source>
</evidence>
<reference evidence="1" key="1">
    <citation type="journal article" date="2023" name="Insect Mol. Biol.">
        <title>Genome sequencing provides insights into the evolution of gene families encoding plant cell wall-degrading enzymes in longhorned beetles.</title>
        <authorList>
            <person name="Shin N.R."/>
            <person name="Okamura Y."/>
            <person name="Kirsch R."/>
            <person name="Pauchet Y."/>
        </authorList>
    </citation>
    <scope>NUCLEOTIDE SEQUENCE</scope>
    <source>
        <strain evidence="1">RBIC_L_NR</strain>
    </source>
</reference>
<gene>
    <name evidence="1" type="ORF">NQ314_003672</name>
</gene>
<accession>A0AAV8ZN55</accession>
<sequence>MARGILRLQLSRRQICDIRYSLTKRQQYSARPKKYTTVLENAGTRNFCTSNQLRKDAQAPSDIKGIPYKNLTVGVPKEIWKNERR</sequence>
<dbReference type="EMBL" id="JANEYF010001038">
    <property type="protein sequence ID" value="KAJ8966257.1"/>
    <property type="molecule type" value="Genomic_DNA"/>
</dbReference>
<organism evidence="1 2">
    <name type="scientific">Rhamnusium bicolor</name>
    <dbReference type="NCBI Taxonomy" id="1586634"/>
    <lineage>
        <taxon>Eukaryota</taxon>
        <taxon>Metazoa</taxon>
        <taxon>Ecdysozoa</taxon>
        <taxon>Arthropoda</taxon>
        <taxon>Hexapoda</taxon>
        <taxon>Insecta</taxon>
        <taxon>Pterygota</taxon>
        <taxon>Neoptera</taxon>
        <taxon>Endopterygota</taxon>
        <taxon>Coleoptera</taxon>
        <taxon>Polyphaga</taxon>
        <taxon>Cucujiformia</taxon>
        <taxon>Chrysomeloidea</taxon>
        <taxon>Cerambycidae</taxon>
        <taxon>Lepturinae</taxon>
        <taxon>Rhagiini</taxon>
        <taxon>Rhamnusium</taxon>
    </lineage>
</organism>